<evidence type="ECO:0000259" key="8">
    <source>
        <dbReference type="Pfam" id="PF02518"/>
    </source>
</evidence>
<keyword evidence="12" id="KW-1185">Reference proteome</keyword>
<evidence type="ECO:0000256" key="2">
    <source>
        <dbReference type="ARBA" id="ARBA00012438"/>
    </source>
</evidence>
<dbReference type="InterPro" id="IPR011712">
    <property type="entry name" value="Sig_transdc_His_kin_sub3_dim/P"/>
</dbReference>
<feature type="transmembrane region" description="Helical" evidence="7">
    <location>
        <begin position="39"/>
        <end position="55"/>
    </location>
</feature>
<gene>
    <name evidence="11" type="ORF">SAMN04488134_10360</name>
</gene>
<dbReference type="AlphaFoldDB" id="A0A1H8L3K3"/>
<dbReference type="Gene3D" id="1.20.5.1930">
    <property type="match status" value="1"/>
</dbReference>
<protein>
    <recommendedName>
        <fullName evidence="2">histidine kinase</fullName>
        <ecNumber evidence="2">2.7.13.3</ecNumber>
    </recommendedName>
</protein>
<feature type="domain" description="Signal transduction histidine kinase subgroup 3 dimerisation and phosphoacceptor" evidence="9">
    <location>
        <begin position="180"/>
        <end position="244"/>
    </location>
</feature>
<feature type="domain" description="Histidine kinase/HSP90-like ATPase" evidence="8">
    <location>
        <begin position="282"/>
        <end position="366"/>
    </location>
</feature>
<dbReference type="GO" id="GO:0000155">
    <property type="term" value="F:phosphorelay sensor kinase activity"/>
    <property type="evidence" value="ECO:0007669"/>
    <property type="project" value="InterPro"/>
</dbReference>
<dbReference type="EC" id="2.7.13.3" evidence="2"/>
<dbReference type="OrthoDB" id="9797605at2"/>
<dbReference type="InterPro" id="IPR003594">
    <property type="entry name" value="HATPase_dom"/>
</dbReference>
<dbReference type="Proteomes" id="UP000199300">
    <property type="component" value="Unassembled WGS sequence"/>
</dbReference>
<dbReference type="CDD" id="cd16917">
    <property type="entry name" value="HATPase_UhpB-NarQ-NarX-like"/>
    <property type="match status" value="1"/>
</dbReference>
<accession>A0A1H8L3K3</accession>
<dbReference type="GO" id="GO:0016020">
    <property type="term" value="C:membrane"/>
    <property type="evidence" value="ECO:0007669"/>
    <property type="project" value="InterPro"/>
</dbReference>
<evidence type="ECO:0000256" key="5">
    <source>
        <dbReference type="ARBA" id="ARBA00023012"/>
    </source>
</evidence>
<dbReference type="RefSeq" id="WP_091495816.1">
    <property type="nucleotide sequence ID" value="NZ_FODJ01000003.1"/>
</dbReference>
<comment type="catalytic activity">
    <reaction evidence="1">
        <text>ATP + protein L-histidine = ADP + protein N-phospho-L-histidine.</text>
        <dbReference type="EC" id="2.7.13.3"/>
    </reaction>
</comment>
<keyword evidence="3" id="KW-0808">Transferase</keyword>
<dbReference type="GO" id="GO:0046983">
    <property type="term" value="F:protein dimerization activity"/>
    <property type="evidence" value="ECO:0007669"/>
    <property type="project" value="InterPro"/>
</dbReference>
<keyword evidence="5" id="KW-0902">Two-component regulatory system</keyword>
<dbReference type="EMBL" id="FODJ01000003">
    <property type="protein sequence ID" value="SEN99416.1"/>
    <property type="molecule type" value="Genomic_DNA"/>
</dbReference>
<evidence type="ECO:0000256" key="4">
    <source>
        <dbReference type="ARBA" id="ARBA00022777"/>
    </source>
</evidence>
<dbReference type="SUPFAM" id="SSF55874">
    <property type="entry name" value="ATPase domain of HSP90 chaperone/DNA topoisomerase II/histidine kinase"/>
    <property type="match status" value="1"/>
</dbReference>
<feature type="coiled-coil region" evidence="6">
    <location>
        <begin position="158"/>
        <end position="185"/>
    </location>
</feature>
<feature type="transmembrane region" description="Helical" evidence="7">
    <location>
        <begin position="134"/>
        <end position="152"/>
    </location>
</feature>
<keyword evidence="7" id="KW-1133">Transmembrane helix</keyword>
<reference evidence="11 12" key="1">
    <citation type="submission" date="2016-10" db="EMBL/GenBank/DDBJ databases">
        <authorList>
            <person name="de Groot N.N."/>
        </authorList>
    </citation>
    <scope>NUCLEOTIDE SEQUENCE [LARGE SCALE GENOMIC DNA]</scope>
    <source>
        <strain evidence="11 12">CGMCC 1.10434</strain>
    </source>
</reference>
<feature type="transmembrane region" description="Helical" evidence="7">
    <location>
        <begin position="67"/>
        <end position="87"/>
    </location>
</feature>
<keyword evidence="7" id="KW-0812">Transmembrane</keyword>
<keyword evidence="6" id="KW-0175">Coiled coil</keyword>
<feature type="domain" description="DesK/YvfT N-terminal" evidence="10">
    <location>
        <begin position="9"/>
        <end position="151"/>
    </location>
</feature>
<keyword evidence="7" id="KW-0472">Membrane</keyword>
<evidence type="ECO:0000256" key="1">
    <source>
        <dbReference type="ARBA" id="ARBA00000085"/>
    </source>
</evidence>
<evidence type="ECO:0000259" key="9">
    <source>
        <dbReference type="Pfam" id="PF07730"/>
    </source>
</evidence>
<dbReference type="PANTHER" id="PTHR24421:SF63">
    <property type="entry name" value="SENSOR HISTIDINE KINASE DESK"/>
    <property type="match status" value="1"/>
</dbReference>
<keyword evidence="4 11" id="KW-0418">Kinase</keyword>
<feature type="transmembrane region" description="Helical" evidence="7">
    <location>
        <begin position="15"/>
        <end position="33"/>
    </location>
</feature>
<evidence type="ECO:0000256" key="6">
    <source>
        <dbReference type="SAM" id="Coils"/>
    </source>
</evidence>
<feature type="transmembrane region" description="Helical" evidence="7">
    <location>
        <begin position="107"/>
        <end position="127"/>
    </location>
</feature>
<dbReference type="InterPro" id="IPR050482">
    <property type="entry name" value="Sensor_HK_TwoCompSys"/>
</dbReference>
<organism evidence="11 12">
    <name type="scientific">Amphibacillus marinus</name>
    <dbReference type="NCBI Taxonomy" id="872970"/>
    <lineage>
        <taxon>Bacteria</taxon>
        <taxon>Bacillati</taxon>
        <taxon>Bacillota</taxon>
        <taxon>Bacilli</taxon>
        <taxon>Bacillales</taxon>
        <taxon>Bacillaceae</taxon>
        <taxon>Amphibacillus</taxon>
    </lineage>
</organism>
<proteinExistence type="predicted"/>
<dbReference type="PANTHER" id="PTHR24421">
    <property type="entry name" value="NITRATE/NITRITE SENSOR PROTEIN NARX-RELATED"/>
    <property type="match status" value="1"/>
</dbReference>
<evidence type="ECO:0000313" key="12">
    <source>
        <dbReference type="Proteomes" id="UP000199300"/>
    </source>
</evidence>
<evidence type="ECO:0000256" key="7">
    <source>
        <dbReference type="SAM" id="Phobius"/>
    </source>
</evidence>
<name>A0A1H8L3K3_9BACI</name>
<evidence type="ECO:0000259" key="10">
    <source>
        <dbReference type="Pfam" id="PF23540"/>
    </source>
</evidence>
<evidence type="ECO:0000256" key="3">
    <source>
        <dbReference type="ARBA" id="ARBA00022679"/>
    </source>
</evidence>
<sequence length="377" mass="43012">MFGGKLDLRIFPKRYGYFPYVFLIYLLFPAYLISLESNWIMVIGWGLLILFLISYRQIYVSIESSAFSYWLIVQILIIFMFTLFNVNNIFLGYFPAYFLSWYRDNKSFYLAYTWFIISLLLALIINYQSFINAGSLFYLIYLMIMVIVPFGIKSMNSRIELEKKLTEANERIEELIKRDERMRIARDLHDTLGHTFSLVTLKAQLVSKLVDKDAKRARIEASEIERISRIALTQVRELVSDMRSLSIAEVLVESETILQSAGITFQLKGEGIANDIPSISQNILSMCLKEAVTNVVKHSEARNCCITLKQLSGKIQLVIEDDGIGFDKKGVNGNGLHGISERLELVDGKLEVQVEQGSTLTVTIPIVTKNKEAALSS</sequence>
<dbReference type="InterPro" id="IPR036890">
    <property type="entry name" value="HATPase_C_sf"/>
</dbReference>
<dbReference type="Pfam" id="PF23540">
    <property type="entry name" value="DesK_N"/>
    <property type="match status" value="1"/>
</dbReference>
<dbReference type="Pfam" id="PF02518">
    <property type="entry name" value="HATPase_c"/>
    <property type="match status" value="1"/>
</dbReference>
<evidence type="ECO:0000313" key="11">
    <source>
        <dbReference type="EMBL" id="SEN99416.1"/>
    </source>
</evidence>
<dbReference type="InterPro" id="IPR056374">
    <property type="entry name" value="DesK/YvfT_N"/>
</dbReference>
<dbReference type="STRING" id="872970.SAMN04488134_10360"/>
<dbReference type="Gene3D" id="3.30.565.10">
    <property type="entry name" value="Histidine kinase-like ATPase, C-terminal domain"/>
    <property type="match status" value="1"/>
</dbReference>
<dbReference type="Pfam" id="PF07730">
    <property type="entry name" value="HisKA_3"/>
    <property type="match status" value="1"/>
</dbReference>